<dbReference type="Pfam" id="PF00010">
    <property type="entry name" value="HLH"/>
    <property type="match status" value="1"/>
</dbReference>
<keyword evidence="3" id="KW-0238">DNA-binding</keyword>
<evidence type="ECO:0000256" key="3">
    <source>
        <dbReference type="ARBA" id="ARBA00023125"/>
    </source>
</evidence>
<dbReference type="InterPro" id="IPR050283">
    <property type="entry name" value="E-box_TF_Regulators"/>
</dbReference>
<dbReference type="GO" id="GO:0005634">
    <property type="term" value="C:nucleus"/>
    <property type="evidence" value="ECO:0007669"/>
    <property type="project" value="UniProtKB-SubCell"/>
</dbReference>
<evidence type="ECO:0000256" key="5">
    <source>
        <dbReference type="ARBA" id="ARBA00023242"/>
    </source>
</evidence>
<keyword evidence="4" id="KW-0804">Transcription</keyword>
<dbReference type="PROSITE" id="PS50888">
    <property type="entry name" value="BHLH"/>
    <property type="match status" value="1"/>
</dbReference>
<dbReference type="InterPro" id="IPR036638">
    <property type="entry name" value="HLH_DNA-bd_sf"/>
</dbReference>
<keyword evidence="5" id="KW-0539">Nucleus</keyword>
<dbReference type="AlphaFoldDB" id="A0A9N9MAA6"/>
<dbReference type="OrthoDB" id="10055449at2759"/>
<organism evidence="8 9">
    <name type="scientific">Ceutorhynchus assimilis</name>
    <name type="common">cabbage seed weevil</name>
    <dbReference type="NCBI Taxonomy" id="467358"/>
    <lineage>
        <taxon>Eukaryota</taxon>
        <taxon>Metazoa</taxon>
        <taxon>Ecdysozoa</taxon>
        <taxon>Arthropoda</taxon>
        <taxon>Hexapoda</taxon>
        <taxon>Insecta</taxon>
        <taxon>Pterygota</taxon>
        <taxon>Neoptera</taxon>
        <taxon>Endopterygota</taxon>
        <taxon>Coleoptera</taxon>
        <taxon>Polyphaga</taxon>
        <taxon>Cucujiformia</taxon>
        <taxon>Curculionidae</taxon>
        <taxon>Ceutorhynchinae</taxon>
        <taxon>Ceutorhynchus</taxon>
    </lineage>
</organism>
<comment type="subcellular location">
    <subcellularLocation>
        <location evidence="1">Nucleus</location>
    </subcellularLocation>
</comment>
<dbReference type="GO" id="GO:0032502">
    <property type="term" value="P:developmental process"/>
    <property type="evidence" value="ECO:0007669"/>
    <property type="project" value="TreeGrafter"/>
</dbReference>
<dbReference type="SMART" id="SM00353">
    <property type="entry name" value="HLH"/>
    <property type="match status" value="1"/>
</dbReference>
<evidence type="ECO:0000313" key="9">
    <source>
        <dbReference type="Proteomes" id="UP001152799"/>
    </source>
</evidence>
<evidence type="ECO:0000256" key="4">
    <source>
        <dbReference type="ARBA" id="ARBA00023163"/>
    </source>
</evidence>
<dbReference type="EMBL" id="OU892277">
    <property type="protein sequence ID" value="CAG9759366.1"/>
    <property type="molecule type" value="Genomic_DNA"/>
</dbReference>
<keyword evidence="2" id="KW-0805">Transcription regulation</keyword>
<evidence type="ECO:0000259" key="7">
    <source>
        <dbReference type="PROSITE" id="PS50888"/>
    </source>
</evidence>
<evidence type="ECO:0000256" key="6">
    <source>
        <dbReference type="SAM" id="MobiDB-lite"/>
    </source>
</evidence>
<dbReference type="GO" id="GO:0000981">
    <property type="term" value="F:DNA-binding transcription factor activity, RNA polymerase II-specific"/>
    <property type="evidence" value="ECO:0007669"/>
    <property type="project" value="TreeGrafter"/>
</dbReference>
<dbReference type="SUPFAM" id="SSF47459">
    <property type="entry name" value="HLH, helix-loop-helix DNA-binding domain"/>
    <property type="match status" value="1"/>
</dbReference>
<feature type="compositionally biased region" description="Polar residues" evidence="6">
    <location>
        <begin position="197"/>
        <end position="208"/>
    </location>
</feature>
<dbReference type="GO" id="GO:0046983">
    <property type="term" value="F:protein dimerization activity"/>
    <property type="evidence" value="ECO:0007669"/>
    <property type="project" value="InterPro"/>
</dbReference>
<evidence type="ECO:0000256" key="1">
    <source>
        <dbReference type="ARBA" id="ARBA00004123"/>
    </source>
</evidence>
<dbReference type="GO" id="GO:0000977">
    <property type="term" value="F:RNA polymerase II transcription regulatory region sequence-specific DNA binding"/>
    <property type="evidence" value="ECO:0007669"/>
    <property type="project" value="TreeGrafter"/>
</dbReference>
<dbReference type="PANTHER" id="PTHR23349:SF68">
    <property type="entry name" value="FI14601P"/>
    <property type="match status" value="1"/>
</dbReference>
<reference evidence="8" key="1">
    <citation type="submission" date="2022-01" db="EMBL/GenBank/DDBJ databases">
        <authorList>
            <person name="King R."/>
        </authorList>
    </citation>
    <scope>NUCLEOTIDE SEQUENCE</scope>
</reference>
<proteinExistence type="predicted"/>
<dbReference type="PANTHER" id="PTHR23349">
    <property type="entry name" value="BASIC HELIX-LOOP-HELIX TRANSCRIPTION FACTOR, TWIST"/>
    <property type="match status" value="1"/>
</dbReference>
<dbReference type="FunFam" id="4.10.280.10:FF:000010">
    <property type="entry name" value="Scleraxis bHLH transcription factor"/>
    <property type="match status" value="1"/>
</dbReference>
<feature type="region of interest" description="Disordered" evidence="6">
    <location>
        <begin position="169"/>
        <end position="224"/>
    </location>
</feature>
<dbReference type="CDD" id="cd11466">
    <property type="entry name" value="bHLH_TS_HAND"/>
    <property type="match status" value="1"/>
</dbReference>
<gene>
    <name evidence="8" type="ORF">CEUTPL_LOCUS118</name>
</gene>
<feature type="compositionally biased region" description="Low complexity" evidence="6">
    <location>
        <begin position="179"/>
        <end position="196"/>
    </location>
</feature>
<dbReference type="InterPro" id="IPR011598">
    <property type="entry name" value="bHLH_dom"/>
</dbReference>
<evidence type="ECO:0000313" key="8">
    <source>
        <dbReference type="EMBL" id="CAG9759366.1"/>
    </source>
</evidence>
<evidence type="ECO:0000256" key="2">
    <source>
        <dbReference type="ARBA" id="ARBA00023015"/>
    </source>
</evidence>
<feature type="domain" description="BHLH" evidence="7">
    <location>
        <begin position="103"/>
        <end position="155"/>
    </location>
</feature>
<protein>
    <recommendedName>
        <fullName evidence="7">BHLH domain-containing protein</fullName>
    </recommendedName>
</protein>
<keyword evidence="9" id="KW-1185">Reference proteome</keyword>
<accession>A0A9N9MAA6</accession>
<feature type="compositionally biased region" description="Low complexity" evidence="6">
    <location>
        <begin position="40"/>
        <end position="52"/>
    </location>
</feature>
<dbReference type="Proteomes" id="UP001152799">
    <property type="component" value="Chromosome 1"/>
</dbReference>
<feature type="region of interest" description="Disordered" evidence="6">
    <location>
        <begin position="35"/>
        <end position="56"/>
    </location>
</feature>
<sequence>MSYSNSPSDHQDVYQFTYPHNYHYMSDGSTIGGDESNFWSNSPRSESGSPSNIHHSHNQIDSTYLYSNGGCPTSNHYAHYRTTIPGEIDNTIVIGPPFVRVAKRRTTANKKERRRTQSINNAYHDLRSCIPNVPVDTKLSKIKTLRLATSYISYLTRALETDDTPGTFKAELGSLPRKSSNNNSNSMQHNTVNNNNCSISSHGSPNSDSSEEANSKKAKGRTGWPQHVWALELKQEQAL</sequence>
<name>A0A9N9MAA6_9CUCU</name>
<dbReference type="Gene3D" id="4.10.280.10">
    <property type="entry name" value="Helix-loop-helix DNA-binding domain"/>
    <property type="match status" value="1"/>
</dbReference>